<dbReference type="InterPro" id="IPR048444">
    <property type="entry name" value="DNMK"/>
</dbReference>
<dbReference type="GO" id="GO:0016301">
    <property type="term" value="F:kinase activity"/>
    <property type="evidence" value="ECO:0007669"/>
    <property type="project" value="UniProtKB-KW"/>
</dbReference>
<accession>A0AAW6SV09</accession>
<dbReference type="AlphaFoldDB" id="A0AAW6SV09"/>
<dbReference type="EMBL" id="JAROYP010000001">
    <property type="protein sequence ID" value="MDH5159846.1"/>
    <property type="molecule type" value="Genomic_DNA"/>
</dbReference>
<organism evidence="1 2">
    <name type="scientific">Heyndrickxia oleronia</name>
    <dbReference type="NCBI Taxonomy" id="38875"/>
    <lineage>
        <taxon>Bacteria</taxon>
        <taxon>Bacillati</taxon>
        <taxon>Bacillota</taxon>
        <taxon>Bacilli</taxon>
        <taxon>Bacillales</taxon>
        <taxon>Bacillaceae</taxon>
        <taxon>Heyndrickxia</taxon>
    </lineage>
</organism>
<dbReference type="Pfam" id="PF21448">
    <property type="entry name" value="DNMK"/>
    <property type="match status" value="1"/>
</dbReference>
<evidence type="ECO:0000313" key="1">
    <source>
        <dbReference type="EMBL" id="MDH5159846.1"/>
    </source>
</evidence>
<comment type="caution">
    <text evidence="1">The sequence shown here is derived from an EMBL/GenBank/DDBJ whole genome shotgun (WGS) entry which is preliminary data.</text>
</comment>
<sequence>MSVNIPKLLIVGKLRAGKSEVANHLRFVHGFEEIAFGSMLKYHADRIFPHSGNGKPRALYQQFGELCRQIDPLVWVKHAEFSLNMALDSRATVGVVISDGRQPHEIEWARANGFVIVRVSAPEELRLARAKAAGDNFTEADLTHDTEQHVDGFAVDFEIVNDGSLAELEAKVDEVVATIKGAM</sequence>
<gene>
    <name evidence="1" type="ORF">P5X88_02795</name>
</gene>
<reference evidence="1" key="1">
    <citation type="submission" date="2023-03" db="EMBL/GenBank/DDBJ databases">
        <title>Bacterial isolates from washroom surfaces on a university campus.</title>
        <authorList>
            <person name="Holman D.B."/>
            <person name="Gzyl K.E."/>
            <person name="Taheri A.E."/>
        </authorList>
    </citation>
    <scope>NUCLEOTIDE SEQUENCE</scope>
    <source>
        <strain evidence="1">RD03</strain>
    </source>
</reference>
<keyword evidence="1" id="KW-0418">Kinase</keyword>
<keyword evidence="1" id="KW-0808">Transferase</keyword>
<dbReference type="RefSeq" id="WP_280615684.1">
    <property type="nucleotide sequence ID" value="NZ_JAROYP010000001.1"/>
</dbReference>
<name>A0AAW6SV09_9BACI</name>
<proteinExistence type="predicted"/>
<dbReference type="Gene3D" id="3.40.50.300">
    <property type="entry name" value="P-loop containing nucleotide triphosphate hydrolases"/>
    <property type="match status" value="1"/>
</dbReference>
<dbReference type="SUPFAM" id="SSF52540">
    <property type="entry name" value="P-loop containing nucleoside triphosphate hydrolases"/>
    <property type="match status" value="1"/>
</dbReference>
<dbReference type="Proteomes" id="UP001159179">
    <property type="component" value="Unassembled WGS sequence"/>
</dbReference>
<dbReference type="InterPro" id="IPR027417">
    <property type="entry name" value="P-loop_NTPase"/>
</dbReference>
<evidence type="ECO:0000313" key="2">
    <source>
        <dbReference type="Proteomes" id="UP001159179"/>
    </source>
</evidence>
<protein>
    <submittedName>
        <fullName evidence="1">Adenylate kinase</fullName>
    </submittedName>
</protein>